<reference evidence="1 2" key="1">
    <citation type="submission" date="2019-11" db="EMBL/GenBank/DDBJ databases">
        <title>Bacillus idriensis genome.</title>
        <authorList>
            <person name="Konopka E.N."/>
            <person name="Newman J.D."/>
        </authorList>
    </citation>
    <scope>NUCLEOTIDE SEQUENCE [LARGE SCALE GENOMIC DNA]</scope>
    <source>
        <strain evidence="1 2">DSM 19097</strain>
    </source>
</reference>
<dbReference type="InterPro" id="IPR018743">
    <property type="entry name" value="DUF2292"/>
</dbReference>
<dbReference type="Pfam" id="PF10055">
    <property type="entry name" value="DUF2292"/>
    <property type="match status" value="1"/>
</dbReference>
<keyword evidence="2" id="KW-1185">Reference proteome</keyword>
<sequence>MKWGTAVGNEEQLELVIERLREMLKTMNYGSVTLIVQDGKVIQLEKNEKVRIK</sequence>
<protein>
    <submittedName>
        <fullName evidence="1">DUF2292 domain-containing protein</fullName>
    </submittedName>
</protein>
<gene>
    <name evidence="1" type="ORF">GJU41_06420</name>
</gene>
<dbReference type="Proteomes" id="UP000441585">
    <property type="component" value="Unassembled WGS sequence"/>
</dbReference>
<organism evidence="1 2">
    <name type="scientific">Metabacillus idriensis</name>
    <dbReference type="NCBI Taxonomy" id="324768"/>
    <lineage>
        <taxon>Bacteria</taxon>
        <taxon>Bacillati</taxon>
        <taxon>Bacillota</taxon>
        <taxon>Bacilli</taxon>
        <taxon>Bacillales</taxon>
        <taxon>Bacillaceae</taxon>
        <taxon>Metabacillus</taxon>
    </lineage>
</organism>
<evidence type="ECO:0000313" key="1">
    <source>
        <dbReference type="EMBL" id="MRX53601.1"/>
    </source>
</evidence>
<accession>A0A6I2MAY7</accession>
<evidence type="ECO:0000313" key="2">
    <source>
        <dbReference type="Proteomes" id="UP000441585"/>
    </source>
</evidence>
<dbReference type="EMBL" id="WKKF01000001">
    <property type="protein sequence ID" value="MRX53601.1"/>
    <property type="molecule type" value="Genomic_DNA"/>
</dbReference>
<proteinExistence type="predicted"/>
<comment type="caution">
    <text evidence="1">The sequence shown here is derived from an EMBL/GenBank/DDBJ whole genome shotgun (WGS) entry which is preliminary data.</text>
</comment>
<dbReference type="AlphaFoldDB" id="A0A6I2MAY7"/>
<name>A0A6I2MAY7_9BACI</name>